<dbReference type="Pfam" id="PF00795">
    <property type="entry name" value="CN_hydrolase"/>
    <property type="match status" value="1"/>
</dbReference>
<dbReference type="SUPFAM" id="SSF56317">
    <property type="entry name" value="Carbon-nitrogen hydrolase"/>
    <property type="match status" value="1"/>
</dbReference>
<accession>A0A3G9J287</accession>
<dbReference type="CDD" id="cd07197">
    <property type="entry name" value="nitrilase"/>
    <property type="match status" value="1"/>
</dbReference>
<dbReference type="RefSeq" id="WP_125653250.1">
    <property type="nucleotide sequence ID" value="NZ_AP019308.1"/>
</dbReference>
<dbReference type="AlphaFoldDB" id="A0A3G9J287"/>
<dbReference type="InterPro" id="IPR036526">
    <property type="entry name" value="C-N_Hydrolase_sf"/>
</dbReference>
<proteinExistence type="predicted"/>
<dbReference type="InterPro" id="IPR003010">
    <property type="entry name" value="C-N_Hydrolase"/>
</dbReference>
<protein>
    <submittedName>
        <fullName evidence="1">Uncharacterized protein</fullName>
    </submittedName>
</protein>
<dbReference type="InterPro" id="IPR050345">
    <property type="entry name" value="Aliph_Amidase/BUP"/>
</dbReference>
<evidence type="ECO:0000313" key="1">
    <source>
        <dbReference type="EMBL" id="BBH18803.1"/>
    </source>
</evidence>
<dbReference type="Gene3D" id="3.60.110.10">
    <property type="entry name" value="Carbon-nitrogen hydrolase"/>
    <property type="match status" value="1"/>
</dbReference>
<gene>
    <name evidence="1" type="ORF">Back11_01480</name>
</gene>
<dbReference type="PANTHER" id="PTHR43674:SF2">
    <property type="entry name" value="BETA-UREIDOPROPIONASE"/>
    <property type="match status" value="1"/>
</dbReference>
<dbReference type="Gene3D" id="2.60.120.260">
    <property type="entry name" value="Galactose-binding domain-like"/>
    <property type="match status" value="1"/>
</dbReference>
<name>A0A3G9J287_9BACL</name>
<dbReference type="Proteomes" id="UP000275368">
    <property type="component" value="Chromosome"/>
</dbReference>
<dbReference type="EMBL" id="AP019308">
    <property type="protein sequence ID" value="BBH18803.1"/>
    <property type="molecule type" value="Genomic_DNA"/>
</dbReference>
<dbReference type="OrthoDB" id="9811121at2"/>
<sequence>MKQGNIIHDIGWVSWTPRPEISPDFHIIELDIGNRLQIKGTGHSGSYGSWQSRLIQVAEKRKYELGAEYEIKDVANEQVSIYAIVTWFDEQGTLLQRDYIDHLTLLNDGWRRLSRTLDSPEQAATAQIELSFRWSADGIVTWRNMTLAECSKLDERVVRVATTYIKPTDDFTKNLALMLEVLDKSGPYNPDIICMTETFYEGSINLPLVDKCQSIPGPLTNEIGKKAAALNSYILFTMYERDAEHIYNTAVLIGRDGGIAGKYRKMHLPLYEAEFGVMLGTGHGMFDTDFGRIGVMICYDQEFPESARILALQGAEVIFIPTIGDEPLQTRARARDNGLHVVVSGCNGPVSSRIIDPMGDIIGHVADEETGAFTTEIRLDERKYTYWLSVGAGNGESRSLFKKERRTDEYGTLLNTN</sequence>
<dbReference type="PANTHER" id="PTHR43674">
    <property type="entry name" value="NITRILASE C965.09-RELATED"/>
    <property type="match status" value="1"/>
</dbReference>
<dbReference type="GO" id="GO:0016811">
    <property type="term" value="F:hydrolase activity, acting on carbon-nitrogen (but not peptide) bonds, in linear amides"/>
    <property type="evidence" value="ECO:0007669"/>
    <property type="project" value="TreeGrafter"/>
</dbReference>
<evidence type="ECO:0000313" key="2">
    <source>
        <dbReference type="Proteomes" id="UP000275368"/>
    </source>
</evidence>
<reference evidence="1 2" key="1">
    <citation type="submission" date="2018-11" db="EMBL/GenBank/DDBJ databases">
        <title>Complete genome sequence of Paenibacillus baekrokdamisoli strain KCTC 33723.</title>
        <authorList>
            <person name="Kang S.W."/>
            <person name="Lee K.C."/>
            <person name="Kim K.K."/>
            <person name="Kim J.S."/>
            <person name="Kim D.S."/>
            <person name="Ko S.H."/>
            <person name="Yang S.H."/>
            <person name="Lee J.S."/>
        </authorList>
    </citation>
    <scope>NUCLEOTIDE SEQUENCE [LARGE SCALE GENOMIC DNA]</scope>
    <source>
        <strain evidence="1 2">KCTC 33723</strain>
    </source>
</reference>
<dbReference type="KEGG" id="pbk:Back11_01480"/>
<organism evidence="1 2">
    <name type="scientific">Paenibacillus baekrokdamisoli</name>
    <dbReference type="NCBI Taxonomy" id="1712516"/>
    <lineage>
        <taxon>Bacteria</taxon>
        <taxon>Bacillati</taxon>
        <taxon>Bacillota</taxon>
        <taxon>Bacilli</taxon>
        <taxon>Bacillales</taxon>
        <taxon>Paenibacillaceae</taxon>
        <taxon>Paenibacillus</taxon>
    </lineage>
</organism>
<dbReference type="PROSITE" id="PS50263">
    <property type="entry name" value="CN_HYDROLASE"/>
    <property type="match status" value="1"/>
</dbReference>
<keyword evidence="2" id="KW-1185">Reference proteome</keyword>